<comment type="similarity">
    <text evidence="2">Belongs to the GSP G family.</text>
</comment>
<dbReference type="InterPro" id="IPR013545">
    <property type="entry name" value="T2SS_protein-GspG_C"/>
</dbReference>
<feature type="region of interest" description="Disordered" evidence="10">
    <location>
        <begin position="127"/>
        <end position="148"/>
    </location>
</feature>
<dbReference type="EMBL" id="JAABLP010000011">
    <property type="protein sequence ID" value="NBN66073.1"/>
    <property type="molecule type" value="Genomic_DNA"/>
</dbReference>
<keyword evidence="6" id="KW-0997">Cell inner membrane</keyword>
<dbReference type="PRINTS" id="PR00813">
    <property type="entry name" value="BCTERIALGSPG"/>
</dbReference>
<dbReference type="InterPro" id="IPR012902">
    <property type="entry name" value="N_methyl_site"/>
</dbReference>
<evidence type="ECO:0000256" key="6">
    <source>
        <dbReference type="ARBA" id="ARBA00022519"/>
    </source>
</evidence>
<protein>
    <recommendedName>
        <fullName evidence="3">Type II secretion system core protein G</fullName>
    </recommendedName>
</protein>
<evidence type="ECO:0000259" key="12">
    <source>
        <dbReference type="Pfam" id="PF08334"/>
    </source>
</evidence>
<sequence>MSVRDLLRNLRRRLARNGGFSLIEVLVALTILAIIVGIVGPRAATFLGKSKEKAAGLQMKSIQSSLELFYVDTGNYPSESAGLAALVTAPSGVKSWAGPYIDDPQALQDPWGRPYIYKVPGQSRPYEISTLGRDGRDGGSGEDGDIKY</sequence>
<dbReference type="InterPro" id="IPR010054">
    <property type="entry name" value="Type2_sec_GspG"/>
</dbReference>
<keyword evidence="14" id="KW-1185">Reference proteome</keyword>
<evidence type="ECO:0000256" key="2">
    <source>
        <dbReference type="ARBA" id="ARBA00009984"/>
    </source>
</evidence>
<keyword evidence="8 11" id="KW-1133">Transmembrane helix</keyword>
<evidence type="ECO:0000256" key="8">
    <source>
        <dbReference type="ARBA" id="ARBA00022989"/>
    </source>
</evidence>
<feature type="compositionally biased region" description="Basic and acidic residues" evidence="10">
    <location>
        <begin position="133"/>
        <end position="148"/>
    </location>
</feature>
<dbReference type="NCBIfam" id="TIGR02532">
    <property type="entry name" value="IV_pilin_GFxxxE"/>
    <property type="match status" value="1"/>
</dbReference>
<evidence type="ECO:0000256" key="7">
    <source>
        <dbReference type="ARBA" id="ARBA00022692"/>
    </source>
</evidence>
<evidence type="ECO:0000256" key="1">
    <source>
        <dbReference type="ARBA" id="ARBA00004377"/>
    </source>
</evidence>
<dbReference type="PROSITE" id="PS00409">
    <property type="entry name" value="PROKAR_NTER_METHYL"/>
    <property type="match status" value="1"/>
</dbReference>
<evidence type="ECO:0000256" key="10">
    <source>
        <dbReference type="SAM" id="MobiDB-lite"/>
    </source>
</evidence>
<keyword evidence="5" id="KW-0488">Methylation</keyword>
<keyword evidence="7 11" id="KW-0812">Transmembrane</keyword>
<dbReference type="RefSeq" id="WP_161678211.1">
    <property type="nucleotide sequence ID" value="NZ_JAABLP010000011.1"/>
</dbReference>
<dbReference type="InterPro" id="IPR000983">
    <property type="entry name" value="Bac_GSPG_pilin"/>
</dbReference>
<dbReference type="Proteomes" id="UP000541347">
    <property type="component" value="Unassembled WGS sequence"/>
</dbReference>
<evidence type="ECO:0000256" key="11">
    <source>
        <dbReference type="SAM" id="Phobius"/>
    </source>
</evidence>
<proteinExistence type="inferred from homology"/>
<evidence type="ECO:0000313" key="14">
    <source>
        <dbReference type="Proteomes" id="UP000541347"/>
    </source>
</evidence>
<name>A0ABW9ZPR1_9HYPH</name>
<evidence type="ECO:0000256" key="9">
    <source>
        <dbReference type="ARBA" id="ARBA00023136"/>
    </source>
</evidence>
<dbReference type="NCBIfam" id="TIGR01710">
    <property type="entry name" value="typeII_sec_gspG"/>
    <property type="match status" value="1"/>
</dbReference>
<feature type="transmembrane region" description="Helical" evidence="11">
    <location>
        <begin position="20"/>
        <end position="40"/>
    </location>
</feature>
<feature type="domain" description="Type II secretion system protein GspG C-terminal" evidence="12">
    <location>
        <begin position="47"/>
        <end position="147"/>
    </location>
</feature>
<evidence type="ECO:0000313" key="13">
    <source>
        <dbReference type="EMBL" id="NBN66073.1"/>
    </source>
</evidence>
<dbReference type="SUPFAM" id="SSF54523">
    <property type="entry name" value="Pili subunits"/>
    <property type="match status" value="1"/>
</dbReference>
<keyword evidence="4" id="KW-1003">Cell membrane</keyword>
<dbReference type="InterPro" id="IPR045584">
    <property type="entry name" value="Pilin-like"/>
</dbReference>
<evidence type="ECO:0000256" key="4">
    <source>
        <dbReference type="ARBA" id="ARBA00022475"/>
    </source>
</evidence>
<evidence type="ECO:0000256" key="5">
    <source>
        <dbReference type="ARBA" id="ARBA00022481"/>
    </source>
</evidence>
<dbReference type="Pfam" id="PF07963">
    <property type="entry name" value="N_methyl"/>
    <property type="match status" value="1"/>
</dbReference>
<gene>
    <name evidence="13" type="primary">gspG</name>
    <name evidence="13" type="ORF">GWI71_20490</name>
</gene>
<dbReference type="Pfam" id="PF08334">
    <property type="entry name" value="T2SSG"/>
    <property type="match status" value="1"/>
</dbReference>
<evidence type="ECO:0000256" key="3">
    <source>
        <dbReference type="ARBA" id="ARBA00020042"/>
    </source>
</evidence>
<comment type="caution">
    <text evidence="13">The sequence shown here is derived from an EMBL/GenBank/DDBJ whole genome shotgun (WGS) entry which is preliminary data.</text>
</comment>
<keyword evidence="9 11" id="KW-0472">Membrane</keyword>
<dbReference type="Gene3D" id="3.30.700.10">
    <property type="entry name" value="Glycoprotein, Type 4 Pilin"/>
    <property type="match status" value="1"/>
</dbReference>
<comment type="subcellular location">
    <subcellularLocation>
        <location evidence="1">Cell inner membrane</location>
        <topology evidence="1">Single-pass membrane protein</topology>
    </subcellularLocation>
</comment>
<reference evidence="13 14" key="1">
    <citation type="submission" date="2020-01" db="EMBL/GenBank/DDBJ databases">
        <authorList>
            <person name="Peng S.Y."/>
            <person name="Li J."/>
            <person name="Wang M."/>
            <person name="Wang L."/>
            <person name="Wang C.Q."/>
            <person name="Wang J.R."/>
        </authorList>
    </citation>
    <scope>NUCLEOTIDE SEQUENCE [LARGE SCALE GENOMIC DNA]</scope>
    <source>
        <strain evidence="13 14">XCT-34</strain>
    </source>
</reference>
<accession>A0ABW9ZPR1</accession>
<organism evidence="13 14">
    <name type="scientific">Pannonibacter tanglangensis</name>
    <dbReference type="NCBI Taxonomy" id="2750084"/>
    <lineage>
        <taxon>Bacteria</taxon>
        <taxon>Pseudomonadati</taxon>
        <taxon>Pseudomonadota</taxon>
        <taxon>Alphaproteobacteria</taxon>
        <taxon>Hyphomicrobiales</taxon>
        <taxon>Stappiaceae</taxon>
        <taxon>Pannonibacter</taxon>
    </lineage>
</organism>